<evidence type="ECO:0000256" key="3">
    <source>
        <dbReference type="SAM" id="SignalP"/>
    </source>
</evidence>
<sequence length="272" mass="31195">MKKMSKNGLLTLSLTTLLVAAACGNENNGNDNANTEENNAETENNTEVNESENNTETEMNDDTETNDEATEDGDPEEAMEFMDQDPEEPVAVVNGEEITSGELQGQLAQFETMFAQQEMEDEETAMMMMQFQQQFLDQLINQTILAQEAEEEGFEADEEEVEEEIEEIRAQFETEEQFEEALDSQGYSEEDLEEEIRQVSVVEQLLSMEHLDEGEYEVEEDEVREYYEMAAANDPEMADSEFEDVQEDLEEQLRQNQYIEDLRDSADVEILL</sequence>
<name>A0A2T4UAH6_9BACI</name>
<dbReference type="InterPro" id="IPR050245">
    <property type="entry name" value="PrsA_foldase"/>
</dbReference>
<dbReference type="Proteomes" id="UP000240509">
    <property type="component" value="Unassembled WGS sequence"/>
</dbReference>
<accession>A0A2T4UAH6</accession>
<feature type="compositionally biased region" description="Acidic residues" evidence="2">
    <location>
        <begin position="49"/>
        <end position="82"/>
    </location>
</feature>
<dbReference type="PANTHER" id="PTHR47245:SF2">
    <property type="entry name" value="PEPTIDYL-PROLYL CIS-TRANS ISOMERASE HP_0175-RELATED"/>
    <property type="match status" value="1"/>
</dbReference>
<dbReference type="PANTHER" id="PTHR47245">
    <property type="entry name" value="PEPTIDYLPROLYL ISOMERASE"/>
    <property type="match status" value="1"/>
</dbReference>
<evidence type="ECO:0000313" key="5">
    <source>
        <dbReference type="Proteomes" id="UP000240509"/>
    </source>
</evidence>
<keyword evidence="3" id="KW-0732">Signal</keyword>
<evidence type="ECO:0000256" key="1">
    <source>
        <dbReference type="SAM" id="Coils"/>
    </source>
</evidence>
<dbReference type="Gene3D" id="1.10.4030.10">
    <property type="entry name" value="Porin chaperone SurA, peptide-binding domain"/>
    <property type="match status" value="1"/>
</dbReference>
<dbReference type="AlphaFoldDB" id="A0A2T4UAH6"/>
<feature type="coiled-coil region" evidence="1">
    <location>
        <begin position="144"/>
        <end position="178"/>
    </location>
</feature>
<keyword evidence="1" id="KW-0175">Coiled coil</keyword>
<feature type="compositionally biased region" description="Low complexity" evidence="2">
    <location>
        <begin position="24"/>
        <end position="48"/>
    </location>
</feature>
<dbReference type="PROSITE" id="PS51257">
    <property type="entry name" value="PROKAR_LIPOPROTEIN"/>
    <property type="match status" value="1"/>
</dbReference>
<dbReference type="RefSeq" id="WP_107582822.1">
    <property type="nucleotide sequence ID" value="NZ_PZJJ01000001.1"/>
</dbReference>
<evidence type="ECO:0000256" key="2">
    <source>
        <dbReference type="SAM" id="MobiDB-lite"/>
    </source>
</evidence>
<dbReference type="OrthoDB" id="2972868at2"/>
<feature type="signal peptide" evidence="3">
    <location>
        <begin position="1"/>
        <end position="21"/>
    </location>
</feature>
<feature type="chain" id="PRO_5039060844" description="Peptidylprolyl isomerase" evidence="3">
    <location>
        <begin position="22"/>
        <end position="272"/>
    </location>
</feature>
<proteinExistence type="predicted"/>
<evidence type="ECO:0008006" key="6">
    <source>
        <dbReference type="Google" id="ProtNLM"/>
    </source>
</evidence>
<dbReference type="EMBL" id="PZJJ01000001">
    <property type="protein sequence ID" value="PTL40397.1"/>
    <property type="molecule type" value="Genomic_DNA"/>
</dbReference>
<organism evidence="4 5">
    <name type="scientific">Alkalicoccus saliphilus</name>
    <dbReference type="NCBI Taxonomy" id="200989"/>
    <lineage>
        <taxon>Bacteria</taxon>
        <taxon>Bacillati</taxon>
        <taxon>Bacillota</taxon>
        <taxon>Bacilli</taxon>
        <taxon>Bacillales</taxon>
        <taxon>Bacillaceae</taxon>
        <taxon>Alkalicoccus</taxon>
    </lineage>
</organism>
<comment type="caution">
    <text evidence="4">The sequence shown here is derived from an EMBL/GenBank/DDBJ whole genome shotgun (WGS) entry which is preliminary data.</text>
</comment>
<reference evidence="4 5" key="1">
    <citation type="submission" date="2018-03" db="EMBL/GenBank/DDBJ databases">
        <title>Alkalicoccus saliphilus sp. nov., isolated from a mineral pool.</title>
        <authorList>
            <person name="Zhao B."/>
        </authorList>
    </citation>
    <scope>NUCLEOTIDE SEQUENCE [LARGE SCALE GENOMIC DNA]</scope>
    <source>
        <strain evidence="4 5">6AG</strain>
    </source>
</reference>
<dbReference type="InterPro" id="IPR027304">
    <property type="entry name" value="Trigger_fact/SurA_dom_sf"/>
</dbReference>
<evidence type="ECO:0000313" key="4">
    <source>
        <dbReference type="EMBL" id="PTL40397.1"/>
    </source>
</evidence>
<feature type="region of interest" description="Disordered" evidence="2">
    <location>
        <begin position="24"/>
        <end position="82"/>
    </location>
</feature>
<dbReference type="Pfam" id="PF13624">
    <property type="entry name" value="SurA_N_3"/>
    <property type="match status" value="1"/>
</dbReference>
<keyword evidence="5" id="KW-1185">Reference proteome</keyword>
<protein>
    <recommendedName>
        <fullName evidence="6">Peptidylprolyl isomerase</fullName>
    </recommendedName>
</protein>
<gene>
    <name evidence="4" type="ORF">C6Y45_00370</name>
</gene>
<dbReference type="SUPFAM" id="SSF109998">
    <property type="entry name" value="Triger factor/SurA peptide-binding domain-like"/>
    <property type="match status" value="1"/>
</dbReference>